<dbReference type="GO" id="GO:0009898">
    <property type="term" value="C:cytoplasmic side of plasma membrane"/>
    <property type="evidence" value="ECO:0007669"/>
    <property type="project" value="TreeGrafter"/>
</dbReference>
<dbReference type="InterPro" id="IPR014433">
    <property type="entry name" value="CooC"/>
</dbReference>
<organism evidence="2 3">
    <name type="scientific">Desulfofarcimen acetoxidans (strain ATCC 49208 / DSM 771 / KCTC 5769 / VKM B-1644 / 5575)</name>
    <name type="common">Desulfotomaculum acetoxidans</name>
    <dbReference type="NCBI Taxonomy" id="485916"/>
    <lineage>
        <taxon>Bacteria</taxon>
        <taxon>Bacillati</taxon>
        <taxon>Bacillota</taxon>
        <taxon>Clostridia</taxon>
        <taxon>Eubacteriales</taxon>
        <taxon>Peptococcaceae</taxon>
        <taxon>Desulfofarcimen</taxon>
    </lineage>
</organism>
<dbReference type="GO" id="GO:0051782">
    <property type="term" value="P:negative regulation of cell division"/>
    <property type="evidence" value="ECO:0007669"/>
    <property type="project" value="TreeGrafter"/>
</dbReference>
<name>C8W441_DESAS</name>
<proteinExistence type="predicted"/>
<dbReference type="GO" id="GO:0005524">
    <property type="term" value="F:ATP binding"/>
    <property type="evidence" value="ECO:0007669"/>
    <property type="project" value="TreeGrafter"/>
</dbReference>
<sequence length="259" mass="27537">MPKIVVCGKGGSGKSVLTTLLAKVSADKGYQVLIVDADESNLGLSRMLGIPMPEKSLLDYLGGKKEVGGKLRAALSQQQKEVEFSLLSSTESIDPDCISSDGKNISMVVVGKVHHVKEGCACPMGVVAREFFSKIPGEKQLVLVDTEAGIEHLGRGIDAAADMVLLSIEPSFESVLLAEKVFAMTSEANIPCQAVISKANPNVVPSMQVELKKRGIMPIGVIPFDQAVAEACLNGTPVEGDTAIEAVKDIQAYLEREIW</sequence>
<dbReference type="KEGG" id="dae:Dtox_0342"/>
<keyword evidence="3" id="KW-1185">Reference proteome</keyword>
<dbReference type="Pfam" id="PF01656">
    <property type="entry name" value="CbiA"/>
    <property type="match status" value="1"/>
</dbReference>
<dbReference type="Gene3D" id="3.40.50.300">
    <property type="entry name" value="P-loop containing nucleotide triphosphate hydrolases"/>
    <property type="match status" value="1"/>
</dbReference>
<dbReference type="PIRSF" id="PIRSF005647">
    <property type="entry name" value="CooC"/>
    <property type="match status" value="1"/>
</dbReference>
<dbReference type="EMBL" id="CP001720">
    <property type="protein sequence ID" value="ACV61295.1"/>
    <property type="molecule type" value="Genomic_DNA"/>
</dbReference>
<dbReference type="InterPro" id="IPR050625">
    <property type="entry name" value="ParA/MinD_ATPase"/>
</dbReference>
<dbReference type="GO" id="GO:0005829">
    <property type="term" value="C:cytosol"/>
    <property type="evidence" value="ECO:0007669"/>
    <property type="project" value="TreeGrafter"/>
</dbReference>
<dbReference type="InterPro" id="IPR027417">
    <property type="entry name" value="P-loop_NTPase"/>
</dbReference>
<protein>
    <submittedName>
        <fullName evidence="2">Cobyrinic acid ac-diamide synthase</fullName>
    </submittedName>
</protein>
<dbReference type="Proteomes" id="UP000002217">
    <property type="component" value="Chromosome"/>
</dbReference>
<dbReference type="HOGENOM" id="CLU_082962_0_0_9"/>
<dbReference type="InterPro" id="IPR002586">
    <property type="entry name" value="CobQ/CobB/MinD/ParA_Nub-bd_dom"/>
</dbReference>
<evidence type="ECO:0000259" key="1">
    <source>
        <dbReference type="Pfam" id="PF01656"/>
    </source>
</evidence>
<dbReference type="RefSeq" id="WP_015756016.1">
    <property type="nucleotide sequence ID" value="NC_013216.1"/>
</dbReference>
<dbReference type="PANTHER" id="PTHR43384:SF3">
    <property type="entry name" value="AAA+ ATPASE DOMAIN-CONTAINING PROTEIN"/>
    <property type="match status" value="1"/>
</dbReference>
<dbReference type="GO" id="GO:0016887">
    <property type="term" value="F:ATP hydrolysis activity"/>
    <property type="evidence" value="ECO:0007669"/>
    <property type="project" value="TreeGrafter"/>
</dbReference>
<dbReference type="OrthoDB" id="7346657at2"/>
<evidence type="ECO:0000313" key="2">
    <source>
        <dbReference type="EMBL" id="ACV61295.1"/>
    </source>
</evidence>
<dbReference type="PANTHER" id="PTHR43384">
    <property type="entry name" value="SEPTUM SITE-DETERMINING PROTEIN MIND HOMOLOG, CHLOROPLASTIC-RELATED"/>
    <property type="match status" value="1"/>
</dbReference>
<reference evidence="2 3" key="1">
    <citation type="journal article" date="2009" name="Stand. Genomic Sci.">
        <title>Complete genome sequence of Desulfotomaculum acetoxidans type strain (5575).</title>
        <authorList>
            <person name="Spring S."/>
            <person name="Lapidus A."/>
            <person name="Schroder M."/>
            <person name="Gleim D."/>
            <person name="Sims D."/>
            <person name="Meincke L."/>
            <person name="Glavina Del Rio T."/>
            <person name="Tice H."/>
            <person name="Copeland A."/>
            <person name="Cheng J.F."/>
            <person name="Lucas S."/>
            <person name="Chen F."/>
            <person name="Nolan M."/>
            <person name="Bruce D."/>
            <person name="Goodwin L."/>
            <person name="Pitluck S."/>
            <person name="Ivanova N."/>
            <person name="Mavromatis K."/>
            <person name="Mikhailova N."/>
            <person name="Pati A."/>
            <person name="Chen A."/>
            <person name="Palaniappan K."/>
            <person name="Land M."/>
            <person name="Hauser L."/>
            <person name="Chang Y.J."/>
            <person name="Jeffries C.D."/>
            <person name="Chain P."/>
            <person name="Saunders E."/>
            <person name="Brettin T."/>
            <person name="Detter J.C."/>
            <person name="Goker M."/>
            <person name="Bristow J."/>
            <person name="Eisen J.A."/>
            <person name="Markowitz V."/>
            <person name="Hugenholtz P."/>
            <person name="Kyrpides N.C."/>
            <person name="Klenk H.P."/>
            <person name="Han C."/>
        </authorList>
    </citation>
    <scope>NUCLEOTIDE SEQUENCE [LARGE SCALE GENOMIC DNA]</scope>
    <source>
        <strain evidence="3">ATCC 49208 / DSM 771 / VKM B-1644</strain>
    </source>
</reference>
<dbReference type="AlphaFoldDB" id="C8W441"/>
<gene>
    <name evidence="2" type="ordered locus">Dtox_0342</name>
</gene>
<dbReference type="STRING" id="485916.Dtox_0342"/>
<accession>C8W441</accession>
<feature type="domain" description="CobQ/CobB/MinD/ParA nucleotide binding" evidence="1">
    <location>
        <begin position="4"/>
        <end position="238"/>
    </location>
</feature>
<evidence type="ECO:0000313" key="3">
    <source>
        <dbReference type="Proteomes" id="UP000002217"/>
    </source>
</evidence>
<dbReference type="SUPFAM" id="SSF52540">
    <property type="entry name" value="P-loop containing nucleoside triphosphate hydrolases"/>
    <property type="match status" value="1"/>
</dbReference>
<dbReference type="eggNOG" id="COG3640">
    <property type="taxonomic scope" value="Bacteria"/>
</dbReference>